<evidence type="ECO:0000313" key="2">
    <source>
        <dbReference type="EMBL" id="CAG7564249.1"/>
    </source>
</evidence>
<name>A0A8J2NN44_FUSEQ</name>
<accession>A0A8J2NN44</accession>
<dbReference type="AlphaFoldDB" id="A0A8J2NN44"/>
<proteinExistence type="predicted"/>
<organism evidence="2 3">
    <name type="scientific">Fusarium equiseti</name>
    <name type="common">Fusarium scirpi</name>
    <dbReference type="NCBI Taxonomy" id="61235"/>
    <lineage>
        <taxon>Eukaryota</taxon>
        <taxon>Fungi</taxon>
        <taxon>Dikarya</taxon>
        <taxon>Ascomycota</taxon>
        <taxon>Pezizomycotina</taxon>
        <taxon>Sordariomycetes</taxon>
        <taxon>Hypocreomycetidae</taxon>
        <taxon>Hypocreales</taxon>
        <taxon>Nectriaceae</taxon>
        <taxon>Fusarium</taxon>
        <taxon>Fusarium incarnatum-equiseti species complex</taxon>
    </lineage>
</organism>
<gene>
    <name evidence="2" type="ORF">FEQUK3_LOCUS9979</name>
</gene>
<sequence length="104" mass="10880">MPSAQGTAFQNSPAKITLVFDVEGRQVTFSADLGISIQPFSVNTTTVTYNDVDDLTSTRSFTGQIGPGHIKLNFDNGTSVTGSLNPPGVSPVSMVAGSGTWQQD</sequence>
<feature type="region of interest" description="Disordered" evidence="1">
    <location>
        <begin position="84"/>
        <end position="104"/>
    </location>
</feature>
<dbReference type="EMBL" id="CAJSTJ010000164">
    <property type="protein sequence ID" value="CAG7564249.1"/>
    <property type="molecule type" value="Genomic_DNA"/>
</dbReference>
<reference evidence="2" key="1">
    <citation type="submission" date="2021-05" db="EMBL/GenBank/DDBJ databases">
        <authorList>
            <person name="Khan N."/>
        </authorList>
    </citation>
    <scope>NUCLEOTIDE SEQUENCE</scope>
</reference>
<comment type="caution">
    <text evidence="2">The sequence shown here is derived from an EMBL/GenBank/DDBJ whole genome shotgun (WGS) entry which is preliminary data.</text>
</comment>
<dbReference type="Proteomes" id="UP000693738">
    <property type="component" value="Unassembled WGS sequence"/>
</dbReference>
<evidence type="ECO:0000313" key="3">
    <source>
        <dbReference type="Proteomes" id="UP000693738"/>
    </source>
</evidence>
<evidence type="ECO:0000256" key="1">
    <source>
        <dbReference type="SAM" id="MobiDB-lite"/>
    </source>
</evidence>
<protein>
    <submittedName>
        <fullName evidence="2">Uncharacterized protein</fullName>
    </submittedName>
</protein>